<dbReference type="PANTHER" id="PTHR31213">
    <property type="entry name" value="OS08G0374000 PROTEIN-RELATED"/>
    <property type="match status" value="1"/>
</dbReference>
<dbReference type="Pfam" id="PF00407">
    <property type="entry name" value="Bet_v_1"/>
    <property type="match status" value="1"/>
</dbReference>
<dbReference type="GO" id="GO:0005737">
    <property type="term" value="C:cytoplasm"/>
    <property type="evidence" value="ECO:0007669"/>
    <property type="project" value="TreeGrafter"/>
</dbReference>
<gene>
    <name evidence="5" type="ORF">BVC80_9095g98</name>
</gene>
<keyword evidence="6" id="KW-1185">Reference proteome</keyword>
<dbReference type="SUPFAM" id="SSF55961">
    <property type="entry name" value="Bet v1-like"/>
    <property type="match status" value="1"/>
</dbReference>
<organism evidence="5 6">
    <name type="scientific">Macleaya cordata</name>
    <name type="common">Five-seeded plume-poppy</name>
    <name type="synonym">Bocconia cordata</name>
    <dbReference type="NCBI Taxonomy" id="56857"/>
    <lineage>
        <taxon>Eukaryota</taxon>
        <taxon>Viridiplantae</taxon>
        <taxon>Streptophyta</taxon>
        <taxon>Embryophyta</taxon>
        <taxon>Tracheophyta</taxon>
        <taxon>Spermatophyta</taxon>
        <taxon>Magnoliopsida</taxon>
        <taxon>Ranunculales</taxon>
        <taxon>Papaveraceae</taxon>
        <taxon>Papaveroideae</taxon>
        <taxon>Macleaya</taxon>
    </lineage>
</organism>
<evidence type="ECO:0000256" key="3">
    <source>
        <dbReference type="SAM" id="MobiDB-lite"/>
    </source>
</evidence>
<evidence type="ECO:0000313" key="6">
    <source>
        <dbReference type="Proteomes" id="UP000195402"/>
    </source>
</evidence>
<dbReference type="GO" id="GO:0010427">
    <property type="term" value="F:abscisic acid binding"/>
    <property type="evidence" value="ECO:0007669"/>
    <property type="project" value="TreeGrafter"/>
</dbReference>
<dbReference type="GO" id="GO:0038023">
    <property type="term" value="F:signaling receptor activity"/>
    <property type="evidence" value="ECO:0007669"/>
    <property type="project" value="TreeGrafter"/>
</dbReference>
<dbReference type="OMA" id="CNSCTIK"/>
<protein>
    <submittedName>
        <fullName evidence="5">Bet v I domain</fullName>
    </submittedName>
</protein>
<reference evidence="5 6" key="1">
    <citation type="journal article" date="2017" name="Mol. Plant">
        <title>The Genome of Medicinal Plant Macleaya cordata Provides New Insights into Benzylisoquinoline Alkaloids Metabolism.</title>
        <authorList>
            <person name="Liu X."/>
            <person name="Liu Y."/>
            <person name="Huang P."/>
            <person name="Ma Y."/>
            <person name="Qing Z."/>
            <person name="Tang Q."/>
            <person name="Cao H."/>
            <person name="Cheng P."/>
            <person name="Zheng Y."/>
            <person name="Yuan Z."/>
            <person name="Zhou Y."/>
            <person name="Liu J."/>
            <person name="Tang Z."/>
            <person name="Zhuo Y."/>
            <person name="Zhang Y."/>
            <person name="Yu L."/>
            <person name="Huang J."/>
            <person name="Yang P."/>
            <person name="Peng Q."/>
            <person name="Zhang J."/>
            <person name="Jiang W."/>
            <person name="Zhang Z."/>
            <person name="Lin K."/>
            <person name="Ro D.K."/>
            <person name="Chen X."/>
            <person name="Xiong X."/>
            <person name="Shang Y."/>
            <person name="Huang S."/>
            <person name="Zeng J."/>
        </authorList>
    </citation>
    <scope>NUCLEOTIDE SEQUENCE [LARGE SCALE GENOMIC DNA]</scope>
    <source>
        <strain evidence="6">cv. BLH2017</strain>
        <tissue evidence="5">Root</tissue>
    </source>
</reference>
<proteinExistence type="inferred from homology"/>
<accession>A0A200PXD7</accession>
<feature type="domain" description="Bet v I/Major latex protein" evidence="4">
    <location>
        <begin position="28"/>
        <end position="153"/>
    </location>
</feature>
<dbReference type="GO" id="GO:0004864">
    <property type="term" value="F:protein phosphatase inhibitor activity"/>
    <property type="evidence" value="ECO:0007669"/>
    <property type="project" value="TreeGrafter"/>
</dbReference>
<dbReference type="InParanoid" id="A0A200PXD7"/>
<dbReference type="EMBL" id="MVGT01003947">
    <property type="protein sequence ID" value="OVA02899.1"/>
    <property type="molecule type" value="Genomic_DNA"/>
</dbReference>
<feature type="region of interest" description="Disordered" evidence="3">
    <location>
        <begin position="194"/>
        <end position="219"/>
    </location>
</feature>
<evidence type="ECO:0000256" key="2">
    <source>
        <dbReference type="ARBA" id="ARBA00022589"/>
    </source>
</evidence>
<dbReference type="GO" id="GO:0009738">
    <property type="term" value="P:abscisic acid-activated signaling pathway"/>
    <property type="evidence" value="ECO:0007669"/>
    <property type="project" value="TreeGrafter"/>
</dbReference>
<dbReference type="AlphaFoldDB" id="A0A200PXD7"/>
<keyword evidence="2" id="KW-0017">Alkaloid metabolism</keyword>
<name>A0A200PXD7_MACCD</name>
<comment type="similarity">
    <text evidence="1">Belongs to the BetVI family.</text>
</comment>
<dbReference type="Gene3D" id="3.30.530.20">
    <property type="match status" value="1"/>
</dbReference>
<evidence type="ECO:0000313" key="5">
    <source>
        <dbReference type="EMBL" id="OVA02899.1"/>
    </source>
</evidence>
<evidence type="ECO:0000256" key="1">
    <source>
        <dbReference type="ARBA" id="ARBA00009744"/>
    </source>
</evidence>
<dbReference type="PANTHER" id="PTHR31213:SF19">
    <property type="entry name" value="BET V I_MAJOR LATEX PROTEIN DOMAIN-CONTAINING PROTEIN"/>
    <property type="match status" value="1"/>
</dbReference>
<dbReference type="GO" id="GO:0006952">
    <property type="term" value="P:defense response"/>
    <property type="evidence" value="ECO:0007669"/>
    <property type="project" value="InterPro"/>
</dbReference>
<dbReference type="GO" id="GO:0005634">
    <property type="term" value="C:nucleus"/>
    <property type="evidence" value="ECO:0007669"/>
    <property type="project" value="TreeGrafter"/>
</dbReference>
<dbReference type="STRING" id="56857.A0A200PXD7"/>
<comment type="caution">
    <text evidence="5">The sequence shown here is derived from an EMBL/GenBank/DDBJ whole genome shotgun (WGS) entry which is preliminary data.</text>
</comment>
<dbReference type="CDD" id="cd07816">
    <property type="entry name" value="Bet_v1-like"/>
    <property type="match status" value="1"/>
</dbReference>
<evidence type="ECO:0000259" key="4">
    <source>
        <dbReference type="Pfam" id="PF00407"/>
    </source>
</evidence>
<dbReference type="InterPro" id="IPR000916">
    <property type="entry name" value="Bet_v_I/MLP"/>
</dbReference>
<dbReference type="InterPro" id="IPR023393">
    <property type="entry name" value="START-like_dom_sf"/>
</dbReference>
<dbReference type="InterPro" id="IPR050279">
    <property type="entry name" value="Plant_def-hormone_signal"/>
</dbReference>
<dbReference type="Proteomes" id="UP000195402">
    <property type="component" value="Unassembled WGS sequence"/>
</dbReference>
<sequence length="219" mass="24383">MRYELINKFDVAAPADAIWAVYSSPTLPKLVVELLPGVFDRIEIVQGDGRLGTVLHLVYPPGSVPLSYKEKFVTIDHHRRLKEVQQIEGGYLEMGCTFYMDSFEILEKDCDSCTIKSVTKYEVNDERAPDVSPLISVDSLVTMARAISKYVLDKKKTGSSYDDDDCDDEDNPMKHAHGHGHGFWHRHDGHGHGHDGFGHGGHGHDEHGHGDDGYGHGDC</sequence>
<dbReference type="OrthoDB" id="1879545at2759"/>
<dbReference type="GO" id="GO:0009820">
    <property type="term" value="P:alkaloid metabolic process"/>
    <property type="evidence" value="ECO:0007669"/>
    <property type="project" value="UniProtKB-KW"/>
</dbReference>